<accession>A0A085W669</accession>
<feature type="domain" description="Methyltransferase" evidence="1">
    <location>
        <begin position="39"/>
        <end position="129"/>
    </location>
</feature>
<dbReference type="STRING" id="394096.DB31_2775"/>
<dbReference type="Proteomes" id="UP000028725">
    <property type="component" value="Unassembled WGS sequence"/>
</dbReference>
<dbReference type="EMBL" id="JMCB01000018">
    <property type="protein sequence ID" value="KFE63182.1"/>
    <property type="molecule type" value="Genomic_DNA"/>
</dbReference>
<evidence type="ECO:0000313" key="3">
    <source>
        <dbReference type="Proteomes" id="UP000028725"/>
    </source>
</evidence>
<dbReference type="AlphaFoldDB" id="A0A085W669"/>
<evidence type="ECO:0000313" key="2">
    <source>
        <dbReference type="EMBL" id="KFE63182.1"/>
    </source>
</evidence>
<dbReference type="InterPro" id="IPR041698">
    <property type="entry name" value="Methyltransf_25"/>
</dbReference>
<name>A0A085W669_9BACT</name>
<dbReference type="PANTHER" id="PTHR43464">
    <property type="entry name" value="METHYLTRANSFERASE"/>
    <property type="match status" value="1"/>
</dbReference>
<dbReference type="GO" id="GO:0008168">
    <property type="term" value="F:methyltransferase activity"/>
    <property type="evidence" value="ECO:0007669"/>
    <property type="project" value="UniProtKB-KW"/>
</dbReference>
<reference evidence="2 3" key="1">
    <citation type="submission" date="2014-04" db="EMBL/GenBank/DDBJ databases">
        <title>Genome assembly of Hyalangium minutum DSM 14724.</title>
        <authorList>
            <person name="Sharma G."/>
            <person name="Subramanian S."/>
        </authorList>
    </citation>
    <scope>NUCLEOTIDE SEQUENCE [LARGE SCALE GENOMIC DNA]</scope>
    <source>
        <strain evidence="2 3">DSM 14724</strain>
    </source>
</reference>
<comment type="caution">
    <text evidence="2">The sequence shown here is derived from an EMBL/GenBank/DDBJ whole genome shotgun (WGS) entry which is preliminary data.</text>
</comment>
<keyword evidence="2" id="KW-0489">Methyltransferase</keyword>
<dbReference type="Gene3D" id="3.40.50.150">
    <property type="entry name" value="Vaccinia Virus protein VP39"/>
    <property type="match status" value="1"/>
</dbReference>
<keyword evidence="3" id="KW-1185">Reference proteome</keyword>
<dbReference type="PANTHER" id="PTHR43464:SF83">
    <property type="entry name" value="MALONYL-[ACYL-CARRIER PROTEIN] O-METHYLTRANSFERASE"/>
    <property type="match status" value="1"/>
</dbReference>
<dbReference type="CDD" id="cd02440">
    <property type="entry name" value="AdoMet_MTases"/>
    <property type="match status" value="1"/>
</dbReference>
<dbReference type="InterPro" id="IPR029063">
    <property type="entry name" value="SAM-dependent_MTases_sf"/>
</dbReference>
<protein>
    <submittedName>
        <fullName evidence="2">Methyltransferase</fullName>
    </submittedName>
</protein>
<sequence length="250" mass="28348">MLRTFLHTHPDVWDQVFQLDPRRAGFVARLLASTGPTLLDVGCATGVLCGELAARGFQSTGVDLTPAFIQAARRKYSQVPFHVGDMRRLRLRASFHVLTCLGTTFLYNVRNEDLTATLASFHRALRPGGVLLIDVVNAMAFIQARPFRSTSEHRFLLGNVQATATLEHTVLEETQCFTEQVTWRVEGRRPRRDPRSTFRMLFPQEARHFLEGAGFQDVKILGDFRLSARRLEGPRMLLLARKGVTQRTRE</sequence>
<dbReference type="SUPFAM" id="SSF53335">
    <property type="entry name" value="S-adenosyl-L-methionine-dependent methyltransferases"/>
    <property type="match status" value="1"/>
</dbReference>
<evidence type="ECO:0000259" key="1">
    <source>
        <dbReference type="Pfam" id="PF13649"/>
    </source>
</evidence>
<gene>
    <name evidence="2" type="ORF">DB31_2775</name>
</gene>
<keyword evidence="2" id="KW-0808">Transferase</keyword>
<dbReference type="GO" id="GO:0032259">
    <property type="term" value="P:methylation"/>
    <property type="evidence" value="ECO:0007669"/>
    <property type="project" value="UniProtKB-KW"/>
</dbReference>
<dbReference type="Gene3D" id="2.20.130.10">
    <property type="entry name" value="CAC2371-like domains"/>
    <property type="match status" value="1"/>
</dbReference>
<dbReference type="Pfam" id="PF13649">
    <property type="entry name" value="Methyltransf_25"/>
    <property type="match status" value="1"/>
</dbReference>
<proteinExistence type="predicted"/>
<organism evidence="2 3">
    <name type="scientific">Hyalangium minutum</name>
    <dbReference type="NCBI Taxonomy" id="394096"/>
    <lineage>
        <taxon>Bacteria</taxon>
        <taxon>Pseudomonadati</taxon>
        <taxon>Myxococcota</taxon>
        <taxon>Myxococcia</taxon>
        <taxon>Myxococcales</taxon>
        <taxon>Cystobacterineae</taxon>
        <taxon>Archangiaceae</taxon>
        <taxon>Hyalangium</taxon>
    </lineage>
</organism>